<proteinExistence type="predicted"/>
<dbReference type="Proteomes" id="UP001287356">
    <property type="component" value="Unassembled WGS sequence"/>
</dbReference>
<protein>
    <submittedName>
        <fullName evidence="1">Uncharacterized protein</fullName>
    </submittedName>
</protein>
<dbReference type="EMBL" id="JAULSN010000009">
    <property type="protein sequence ID" value="KAK3365058.1"/>
    <property type="molecule type" value="Genomic_DNA"/>
</dbReference>
<name>A0AAE0JVE6_9PEZI</name>
<dbReference type="PANTHER" id="PTHR10622">
    <property type="entry name" value="HET DOMAIN-CONTAINING PROTEIN"/>
    <property type="match status" value="1"/>
</dbReference>
<comment type="caution">
    <text evidence="1">The sequence shown here is derived from an EMBL/GenBank/DDBJ whole genome shotgun (WGS) entry which is preliminary data.</text>
</comment>
<reference evidence="1" key="2">
    <citation type="submission" date="2023-06" db="EMBL/GenBank/DDBJ databases">
        <authorList>
            <consortium name="Lawrence Berkeley National Laboratory"/>
            <person name="Haridas S."/>
            <person name="Hensen N."/>
            <person name="Bonometti L."/>
            <person name="Westerberg I."/>
            <person name="Brannstrom I.O."/>
            <person name="Guillou S."/>
            <person name="Cros-Aarteil S."/>
            <person name="Calhoun S."/>
            <person name="Kuo A."/>
            <person name="Mondo S."/>
            <person name="Pangilinan J."/>
            <person name="Riley R."/>
            <person name="Labutti K."/>
            <person name="Andreopoulos B."/>
            <person name="Lipzen A."/>
            <person name="Chen C."/>
            <person name="Yanf M."/>
            <person name="Daum C."/>
            <person name="Ng V."/>
            <person name="Clum A."/>
            <person name="Steindorff A."/>
            <person name="Ohm R."/>
            <person name="Martin F."/>
            <person name="Silar P."/>
            <person name="Natvig D."/>
            <person name="Lalanne C."/>
            <person name="Gautier V."/>
            <person name="Ament-Velasquez S.L."/>
            <person name="Kruys A."/>
            <person name="Hutchinson M.I."/>
            <person name="Powell A.J."/>
            <person name="Barry K."/>
            <person name="Miller A.N."/>
            <person name="Grigoriev I.V."/>
            <person name="Debuchy R."/>
            <person name="Gladieux P."/>
            <person name="Thoren M.H."/>
            <person name="Johannesson H."/>
        </authorList>
    </citation>
    <scope>NUCLEOTIDE SEQUENCE</scope>
    <source>
        <strain evidence="1">CBS 958.72</strain>
    </source>
</reference>
<gene>
    <name evidence="1" type="ORF">B0T24DRAFT_652229</name>
</gene>
<dbReference type="PANTHER" id="PTHR10622:SF10">
    <property type="entry name" value="HET DOMAIN-CONTAINING PROTEIN"/>
    <property type="match status" value="1"/>
</dbReference>
<evidence type="ECO:0000313" key="2">
    <source>
        <dbReference type="Proteomes" id="UP001287356"/>
    </source>
</evidence>
<keyword evidence="2" id="KW-1185">Reference proteome</keyword>
<reference evidence="1" key="1">
    <citation type="journal article" date="2023" name="Mol. Phylogenet. Evol.">
        <title>Genome-scale phylogeny and comparative genomics of the fungal order Sordariales.</title>
        <authorList>
            <person name="Hensen N."/>
            <person name="Bonometti L."/>
            <person name="Westerberg I."/>
            <person name="Brannstrom I.O."/>
            <person name="Guillou S."/>
            <person name="Cros-Aarteil S."/>
            <person name="Calhoun S."/>
            <person name="Haridas S."/>
            <person name="Kuo A."/>
            <person name="Mondo S."/>
            <person name="Pangilinan J."/>
            <person name="Riley R."/>
            <person name="LaButti K."/>
            <person name="Andreopoulos B."/>
            <person name="Lipzen A."/>
            <person name="Chen C."/>
            <person name="Yan M."/>
            <person name="Daum C."/>
            <person name="Ng V."/>
            <person name="Clum A."/>
            <person name="Steindorff A."/>
            <person name="Ohm R.A."/>
            <person name="Martin F."/>
            <person name="Silar P."/>
            <person name="Natvig D.O."/>
            <person name="Lalanne C."/>
            <person name="Gautier V."/>
            <person name="Ament-Velasquez S.L."/>
            <person name="Kruys A."/>
            <person name="Hutchinson M.I."/>
            <person name="Powell A.J."/>
            <person name="Barry K."/>
            <person name="Miller A.N."/>
            <person name="Grigoriev I.V."/>
            <person name="Debuchy R."/>
            <person name="Gladieux P."/>
            <person name="Hiltunen Thoren M."/>
            <person name="Johannesson H."/>
        </authorList>
    </citation>
    <scope>NUCLEOTIDE SEQUENCE</scope>
    <source>
        <strain evidence="1">CBS 958.72</strain>
    </source>
</reference>
<sequence>MVARMRLNQEKTLYVTSNNFGSGDAGIPLYAILSHTWGKPTEELTFDDVKKGNVDKLGVGTDKFHGCCRLAKYHDADAEELREAINSMFRWYCDVHVCLVFLADITRGWTLQELLAPRNLVFYNAAWVHLGTKLDFRNEIQRITGGHPPTRLEWRANVQVTSMAQRMSWAASRSTTREEDPAYCLLGIFDVMMPMLYEEAIMRKTRDDSILAWNLPALTKALRHASAAAYSVGSGVLAVGPLGFAACGQIARRKLSADDPLDVRGGNLRLNLRLYTRLATGGILGLLECGPENDAGSVSSLLIAGTLKATAL</sequence>
<accession>A0AAE0JVE6</accession>
<evidence type="ECO:0000313" key="1">
    <source>
        <dbReference type="EMBL" id="KAK3365058.1"/>
    </source>
</evidence>
<dbReference type="AlphaFoldDB" id="A0AAE0JVE6"/>
<organism evidence="1 2">
    <name type="scientific">Lasiosphaeria ovina</name>
    <dbReference type="NCBI Taxonomy" id="92902"/>
    <lineage>
        <taxon>Eukaryota</taxon>
        <taxon>Fungi</taxon>
        <taxon>Dikarya</taxon>
        <taxon>Ascomycota</taxon>
        <taxon>Pezizomycotina</taxon>
        <taxon>Sordariomycetes</taxon>
        <taxon>Sordariomycetidae</taxon>
        <taxon>Sordariales</taxon>
        <taxon>Lasiosphaeriaceae</taxon>
        <taxon>Lasiosphaeria</taxon>
    </lineage>
</organism>